<evidence type="ECO:0000313" key="2">
    <source>
        <dbReference type="Proteomes" id="UP000185210"/>
    </source>
</evidence>
<sequence length="46" mass="5288">MYSFVCPLNCGASYRDEWQLHLHCFASEKGILPTCGRGTARRRERA</sequence>
<dbReference type="AlphaFoldDB" id="A0AB38D122"/>
<gene>
    <name evidence="1" type="ORF">SAMEA2070301_03283</name>
</gene>
<evidence type="ECO:0000313" key="1">
    <source>
        <dbReference type="EMBL" id="SIB22333.1"/>
    </source>
</evidence>
<proteinExistence type="predicted"/>
<name>A0AB38D122_9MYCO</name>
<protein>
    <submittedName>
        <fullName evidence="1">Uncharacterized protein</fullName>
    </submittedName>
</protein>
<accession>A0AB38D122</accession>
<reference evidence="1 2" key="1">
    <citation type="submission" date="2016-11" db="EMBL/GenBank/DDBJ databases">
        <authorList>
            <consortium name="Pathogen Informatics"/>
        </authorList>
    </citation>
    <scope>NUCLEOTIDE SEQUENCE [LARGE SCALE GENOMIC DNA]</scope>
    <source>
        <strain evidence="1 2">104</strain>
    </source>
</reference>
<dbReference type="Proteomes" id="UP000185210">
    <property type="component" value="Unassembled WGS sequence"/>
</dbReference>
<dbReference type="EMBL" id="FSHM01000004">
    <property type="protein sequence ID" value="SIB22333.1"/>
    <property type="molecule type" value="Genomic_DNA"/>
</dbReference>
<organism evidence="1 2">
    <name type="scientific">Mycobacteroides abscessus subsp. abscessus</name>
    <dbReference type="NCBI Taxonomy" id="1185650"/>
    <lineage>
        <taxon>Bacteria</taxon>
        <taxon>Bacillati</taxon>
        <taxon>Actinomycetota</taxon>
        <taxon>Actinomycetes</taxon>
        <taxon>Mycobacteriales</taxon>
        <taxon>Mycobacteriaceae</taxon>
        <taxon>Mycobacteroides</taxon>
        <taxon>Mycobacteroides abscessus</taxon>
    </lineage>
</organism>
<comment type="caution">
    <text evidence="1">The sequence shown here is derived from an EMBL/GenBank/DDBJ whole genome shotgun (WGS) entry which is preliminary data.</text>
</comment>